<keyword evidence="2 5" id="KW-0812">Transmembrane</keyword>
<keyword evidence="3 5" id="KW-1133">Transmembrane helix</keyword>
<keyword evidence="1" id="KW-1003">Cell membrane</keyword>
<evidence type="ECO:0000256" key="4">
    <source>
        <dbReference type="ARBA" id="ARBA00023136"/>
    </source>
</evidence>
<evidence type="ECO:0000313" key="6">
    <source>
        <dbReference type="EMBL" id="XDU70605.1"/>
    </source>
</evidence>
<sequence>MIGEINIDGIFISPLLLCLISAFIIRILISKLFDITGFYSLIAQRPLFDSCFFLVIAGLLFVLLNYITTP</sequence>
<protein>
    <submittedName>
        <fullName evidence="6">DUF1656 domain-containing protein</fullName>
    </submittedName>
</protein>
<dbReference type="AlphaFoldDB" id="A0AB39VJM9"/>
<keyword evidence="4 5" id="KW-0472">Membrane</keyword>
<feature type="transmembrane region" description="Helical" evidence="5">
    <location>
        <begin position="12"/>
        <end position="29"/>
    </location>
</feature>
<name>A0AB39VJM9_9GAMM</name>
<evidence type="ECO:0000256" key="3">
    <source>
        <dbReference type="ARBA" id="ARBA00022989"/>
    </source>
</evidence>
<accession>A0AB39VJM9</accession>
<evidence type="ECO:0000256" key="1">
    <source>
        <dbReference type="ARBA" id="ARBA00022475"/>
    </source>
</evidence>
<gene>
    <name evidence="6" type="ORF">AB3G37_13505</name>
</gene>
<dbReference type="InterPro" id="IPR012451">
    <property type="entry name" value="DUF1656"/>
</dbReference>
<dbReference type="Pfam" id="PF07869">
    <property type="entry name" value="DUF1656"/>
    <property type="match status" value="1"/>
</dbReference>
<dbReference type="EMBL" id="CP165628">
    <property type="protein sequence ID" value="XDU70605.1"/>
    <property type="molecule type" value="Genomic_DNA"/>
</dbReference>
<proteinExistence type="predicted"/>
<feature type="transmembrane region" description="Helical" evidence="5">
    <location>
        <begin position="50"/>
        <end position="68"/>
    </location>
</feature>
<evidence type="ECO:0000256" key="5">
    <source>
        <dbReference type="SAM" id="Phobius"/>
    </source>
</evidence>
<organism evidence="6">
    <name type="scientific">Rouxiella sp. WC2420</name>
    <dbReference type="NCBI Taxonomy" id="3234145"/>
    <lineage>
        <taxon>Bacteria</taxon>
        <taxon>Pseudomonadati</taxon>
        <taxon>Pseudomonadota</taxon>
        <taxon>Gammaproteobacteria</taxon>
        <taxon>Enterobacterales</taxon>
        <taxon>Yersiniaceae</taxon>
        <taxon>Rouxiella</taxon>
    </lineage>
</organism>
<dbReference type="RefSeq" id="WP_009635526.1">
    <property type="nucleotide sequence ID" value="NZ_CP165628.1"/>
</dbReference>
<evidence type="ECO:0000256" key="2">
    <source>
        <dbReference type="ARBA" id="ARBA00022692"/>
    </source>
</evidence>
<reference evidence="6" key="1">
    <citation type="submission" date="2024-07" db="EMBL/GenBank/DDBJ databases">
        <authorList>
            <person name="Biller S.J."/>
        </authorList>
    </citation>
    <scope>NUCLEOTIDE SEQUENCE</scope>
    <source>
        <strain evidence="6">WC2420</strain>
    </source>
</reference>